<keyword evidence="3" id="KW-0805">Transcription regulation</keyword>
<keyword evidence="6" id="KW-0539">Nucleus</keyword>
<dbReference type="OrthoDB" id="1902708at2759"/>
<dbReference type="InterPro" id="IPR016177">
    <property type="entry name" value="DNA-bd_dom_sf"/>
</dbReference>
<evidence type="ECO:0000256" key="1">
    <source>
        <dbReference type="ARBA" id="ARBA00004123"/>
    </source>
</evidence>
<dbReference type="InterPro" id="IPR001471">
    <property type="entry name" value="AP2/ERF_dom"/>
</dbReference>
<dbReference type="PANTHER" id="PTHR31677:SF245">
    <property type="entry name" value="ETHYLENE-RESPONSIVE TRANSCRIPTION FACTOR ESR1"/>
    <property type="match status" value="1"/>
</dbReference>
<sequence>MEEALRRLNGMPMTASHFDDVVPTSDNRKKSTAAATSSAANTDHRIVREGSGSGAMRYRGVRRRPWGRYAAEIRDPHSKERRWLGTFDTAEEAARAYDCAARAMRGLKARTNFVYPPSPPPSLPDQLLKQSPIGRHYATSSNWSTFSNAHTFDFAEPAPQKIPPPSFLNMLLPHDHTTSSNPHFLSSAPQFPLSDDHFHGPKSSCVSLPAIQKHDNMVINDDFIGDSEFIPKEPSDSGLLEEIIHGFFPKPSIKTHEAPNSQPLNYDSPVVSATGFAHSIDGIKREYEDERQQSGFPYNYQPGPVQFGNLNHSYGYVGEEMSFVNGLPLNVQMGMESGNSIMENLFQYPEFLNAFAAKMQNA</sequence>
<evidence type="ECO:0000256" key="6">
    <source>
        <dbReference type="ARBA" id="ARBA00023242"/>
    </source>
</evidence>
<feature type="compositionally biased region" description="Low complexity" evidence="7">
    <location>
        <begin position="32"/>
        <end position="41"/>
    </location>
</feature>
<evidence type="ECO:0000256" key="5">
    <source>
        <dbReference type="ARBA" id="ARBA00023163"/>
    </source>
</evidence>
<name>A0A6J1DD24_MOMCH</name>
<dbReference type="FunFam" id="3.30.730.10:FF:000001">
    <property type="entry name" value="Ethylene-responsive transcription factor 2"/>
    <property type="match status" value="1"/>
</dbReference>
<keyword evidence="5" id="KW-0804">Transcription</keyword>
<dbReference type="GeneID" id="111019664"/>
<comment type="subcellular location">
    <subcellularLocation>
        <location evidence="1">Nucleus</location>
    </subcellularLocation>
</comment>
<evidence type="ECO:0000256" key="7">
    <source>
        <dbReference type="SAM" id="MobiDB-lite"/>
    </source>
</evidence>
<evidence type="ECO:0000313" key="9">
    <source>
        <dbReference type="Proteomes" id="UP000504603"/>
    </source>
</evidence>
<dbReference type="AlphaFoldDB" id="A0A6J1DD24"/>
<keyword evidence="4" id="KW-0238">DNA-binding</keyword>
<feature type="domain" description="AP2/ERF" evidence="8">
    <location>
        <begin position="57"/>
        <end position="114"/>
    </location>
</feature>
<dbReference type="PROSITE" id="PS51032">
    <property type="entry name" value="AP2_ERF"/>
    <property type="match status" value="1"/>
</dbReference>
<dbReference type="Pfam" id="PF00847">
    <property type="entry name" value="AP2"/>
    <property type="match status" value="1"/>
</dbReference>
<keyword evidence="2" id="KW-0936">Ethylene signaling pathway</keyword>
<dbReference type="SUPFAM" id="SSF54171">
    <property type="entry name" value="DNA-binding domain"/>
    <property type="match status" value="1"/>
</dbReference>
<protein>
    <submittedName>
        <fullName evidence="10">Ethylene-responsive transcription factor ESR2-like</fullName>
    </submittedName>
</protein>
<dbReference type="PANTHER" id="PTHR31677">
    <property type="entry name" value="AP2 DOMAIN CLASS TRANSCRIPTION FACTOR"/>
    <property type="match status" value="1"/>
</dbReference>
<dbReference type="PRINTS" id="PR00367">
    <property type="entry name" value="ETHRSPELEMNT"/>
</dbReference>
<dbReference type="GO" id="GO:0009873">
    <property type="term" value="P:ethylene-activated signaling pathway"/>
    <property type="evidence" value="ECO:0007669"/>
    <property type="project" value="UniProtKB-KW"/>
</dbReference>
<evidence type="ECO:0000313" key="10">
    <source>
        <dbReference type="RefSeq" id="XP_022151758.1"/>
    </source>
</evidence>
<dbReference type="InterPro" id="IPR036955">
    <property type="entry name" value="AP2/ERF_dom_sf"/>
</dbReference>
<evidence type="ECO:0000256" key="4">
    <source>
        <dbReference type="ARBA" id="ARBA00023125"/>
    </source>
</evidence>
<evidence type="ECO:0000256" key="3">
    <source>
        <dbReference type="ARBA" id="ARBA00023015"/>
    </source>
</evidence>
<dbReference type="GO" id="GO:0005634">
    <property type="term" value="C:nucleus"/>
    <property type="evidence" value="ECO:0007669"/>
    <property type="project" value="UniProtKB-SubCell"/>
</dbReference>
<dbReference type="GO" id="GO:0003677">
    <property type="term" value="F:DNA binding"/>
    <property type="evidence" value="ECO:0007669"/>
    <property type="project" value="UniProtKB-KW"/>
</dbReference>
<evidence type="ECO:0000259" key="8">
    <source>
        <dbReference type="PROSITE" id="PS51032"/>
    </source>
</evidence>
<evidence type="ECO:0000256" key="2">
    <source>
        <dbReference type="ARBA" id="ARBA00022745"/>
    </source>
</evidence>
<gene>
    <name evidence="10" type="primary">LOC111019664</name>
</gene>
<dbReference type="KEGG" id="mcha:111019664"/>
<accession>A0A6J1DD24</accession>
<dbReference type="CDD" id="cd00018">
    <property type="entry name" value="AP2"/>
    <property type="match status" value="1"/>
</dbReference>
<dbReference type="SMART" id="SM00380">
    <property type="entry name" value="AP2"/>
    <property type="match status" value="1"/>
</dbReference>
<organism evidence="9 10">
    <name type="scientific">Momordica charantia</name>
    <name type="common">Bitter gourd</name>
    <name type="synonym">Balsam pear</name>
    <dbReference type="NCBI Taxonomy" id="3673"/>
    <lineage>
        <taxon>Eukaryota</taxon>
        <taxon>Viridiplantae</taxon>
        <taxon>Streptophyta</taxon>
        <taxon>Embryophyta</taxon>
        <taxon>Tracheophyta</taxon>
        <taxon>Spermatophyta</taxon>
        <taxon>Magnoliopsida</taxon>
        <taxon>eudicotyledons</taxon>
        <taxon>Gunneridae</taxon>
        <taxon>Pentapetalae</taxon>
        <taxon>rosids</taxon>
        <taxon>fabids</taxon>
        <taxon>Cucurbitales</taxon>
        <taxon>Cucurbitaceae</taxon>
        <taxon>Momordiceae</taxon>
        <taxon>Momordica</taxon>
    </lineage>
</organism>
<dbReference type="RefSeq" id="XP_022151758.1">
    <property type="nucleotide sequence ID" value="XM_022296066.1"/>
</dbReference>
<dbReference type="Proteomes" id="UP000504603">
    <property type="component" value="Unplaced"/>
</dbReference>
<proteinExistence type="predicted"/>
<dbReference type="GO" id="GO:0003700">
    <property type="term" value="F:DNA-binding transcription factor activity"/>
    <property type="evidence" value="ECO:0007669"/>
    <property type="project" value="InterPro"/>
</dbReference>
<feature type="region of interest" description="Disordered" evidence="7">
    <location>
        <begin position="1"/>
        <end position="45"/>
    </location>
</feature>
<keyword evidence="9" id="KW-1185">Reference proteome</keyword>
<reference evidence="10" key="1">
    <citation type="submission" date="2025-08" db="UniProtKB">
        <authorList>
            <consortium name="RefSeq"/>
        </authorList>
    </citation>
    <scope>IDENTIFICATION</scope>
    <source>
        <strain evidence="10">OHB3-1</strain>
    </source>
</reference>
<dbReference type="Gene3D" id="3.30.730.10">
    <property type="entry name" value="AP2/ERF domain"/>
    <property type="match status" value="1"/>
</dbReference>